<dbReference type="Proteomes" id="UP000069940">
    <property type="component" value="Unassembled WGS sequence"/>
</dbReference>
<reference evidence="1" key="2">
    <citation type="submission" date="2025-05" db="UniProtKB">
        <authorList>
            <consortium name="EnsemblMetazoa"/>
        </authorList>
    </citation>
    <scope>IDENTIFICATION</scope>
    <source>
        <strain evidence="1">Foshan</strain>
    </source>
</reference>
<dbReference type="EnsemblMetazoa" id="AALFPA23_010062.R13981">
    <property type="protein sequence ID" value="AALFPA23_010062.P13981"/>
    <property type="gene ID" value="AALFPA23_010062"/>
</dbReference>
<organism evidence="1 2">
    <name type="scientific">Aedes albopictus</name>
    <name type="common">Asian tiger mosquito</name>
    <name type="synonym">Stegomyia albopicta</name>
    <dbReference type="NCBI Taxonomy" id="7160"/>
    <lineage>
        <taxon>Eukaryota</taxon>
        <taxon>Metazoa</taxon>
        <taxon>Ecdysozoa</taxon>
        <taxon>Arthropoda</taxon>
        <taxon>Hexapoda</taxon>
        <taxon>Insecta</taxon>
        <taxon>Pterygota</taxon>
        <taxon>Neoptera</taxon>
        <taxon>Endopterygota</taxon>
        <taxon>Diptera</taxon>
        <taxon>Nematocera</taxon>
        <taxon>Culicoidea</taxon>
        <taxon>Culicidae</taxon>
        <taxon>Culicinae</taxon>
        <taxon>Aedini</taxon>
        <taxon>Aedes</taxon>
        <taxon>Stegomyia</taxon>
    </lineage>
</organism>
<dbReference type="GeneID" id="134285410"/>
<keyword evidence="2" id="KW-1185">Reference proteome</keyword>
<name>A0ABM1YKR9_AEDAL</name>
<accession>A0ABM1YKR9</accession>
<sequence length="117" mass="13249">MDGKDKDQLITRFWKRMDEKIGVVPENVKTVVNLLELVGTSWLGDITAADVSDLEEQVCRFGKHLCKVDDNDDDDMENALGFEDGLRSFKFTMIEKKSLVAVAGAVKQYGVHYFTKM</sequence>
<dbReference type="RefSeq" id="XP_062702054.1">
    <property type="nucleotide sequence ID" value="XM_062846070.1"/>
</dbReference>
<evidence type="ECO:0000313" key="2">
    <source>
        <dbReference type="Proteomes" id="UP000069940"/>
    </source>
</evidence>
<proteinExistence type="predicted"/>
<evidence type="ECO:0000313" key="1">
    <source>
        <dbReference type="EnsemblMetazoa" id="AALFPA23_010062.P13981"/>
    </source>
</evidence>
<reference evidence="2" key="1">
    <citation type="journal article" date="2015" name="Proc. Natl. Acad. Sci. U.S.A.">
        <title>Genome sequence of the Asian Tiger mosquito, Aedes albopictus, reveals insights into its biology, genetics, and evolution.</title>
        <authorList>
            <person name="Chen X.G."/>
            <person name="Jiang X."/>
            <person name="Gu J."/>
            <person name="Xu M."/>
            <person name="Wu Y."/>
            <person name="Deng Y."/>
            <person name="Zhang C."/>
            <person name="Bonizzoni M."/>
            <person name="Dermauw W."/>
            <person name="Vontas J."/>
            <person name="Armbruster P."/>
            <person name="Huang X."/>
            <person name="Yang Y."/>
            <person name="Zhang H."/>
            <person name="He W."/>
            <person name="Peng H."/>
            <person name="Liu Y."/>
            <person name="Wu K."/>
            <person name="Chen J."/>
            <person name="Lirakis M."/>
            <person name="Topalis P."/>
            <person name="Van Leeuwen T."/>
            <person name="Hall A.B."/>
            <person name="Jiang X."/>
            <person name="Thorpe C."/>
            <person name="Mueller R.L."/>
            <person name="Sun C."/>
            <person name="Waterhouse R.M."/>
            <person name="Yan G."/>
            <person name="Tu Z.J."/>
            <person name="Fang X."/>
            <person name="James A.A."/>
        </authorList>
    </citation>
    <scope>NUCLEOTIDE SEQUENCE [LARGE SCALE GENOMIC DNA]</scope>
    <source>
        <strain evidence="2">Foshan</strain>
    </source>
</reference>
<protein>
    <submittedName>
        <fullName evidence="1">Secreted protein</fullName>
    </submittedName>
</protein>